<accession>A0AAJ0E5U7</accession>
<evidence type="ECO:0000313" key="4">
    <source>
        <dbReference type="Proteomes" id="UP001240678"/>
    </source>
</evidence>
<dbReference type="Proteomes" id="UP001240678">
    <property type="component" value="Unassembled WGS sequence"/>
</dbReference>
<gene>
    <name evidence="3" type="ORF">CCOS01_03541</name>
</gene>
<name>A0AAJ0E5U7_9PEZI</name>
<feature type="compositionally biased region" description="Basic and acidic residues" evidence="1">
    <location>
        <begin position="57"/>
        <end position="74"/>
    </location>
</feature>
<organism evidence="3 4">
    <name type="scientific">Colletotrichum costaricense</name>
    <dbReference type="NCBI Taxonomy" id="1209916"/>
    <lineage>
        <taxon>Eukaryota</taxon>
        <taxon>Fungi</taxon>
        <taxon>Dikarya</taxon>
        <taxon>Ascomycota</taxon>
        <taxon>Pezizomycotina</taxon>
        <taxon>Sordariomycetes</taxon>
        <taxon>Hypocreomycetidae</taxon>
        <taxon>Glomerellales</taxon>
        <taxon>Glomerellaceae</taxon>
        <taxon>Colletotrichum</taxon>
        <taxon>Colletotrichum acutatum species complex</taxon>
    </lineage>
</organism>
<feature type="domain" description="Rhodopsin" evidence="2">
    <location>
        <begin position="3"/>
        <end position="41"/>
    </location>
</feature>
<evidence type="ECO:0000313" key="3">
    <source>
        <dbReference type="EMBL" id="KAK1534789.1"/>
    </source>
</evidence>
<dbReference type="RefSeq" id="XP_060317992.1">
    <property type="nucleotide sequence ID" value="XM_060451727.1"/>
</dbReference>
<dbReference type="InterPro" id="IPR049326">
    <property type="entry name" value="Rhodopsin_dom_fungi"/>
</dbReference>
<keyword evidence="4" id="KW-1185">Reference proteome</keyword>
<comment type="caution">
    <text evidence="3">The sequence shown here is derived from an EMBL/GenBank/DDBJ whole genome shotgun (WGS) entry which is preliminary data.</text>
</comment>
<proteinExistence type="predicted"/>
<reference evidence="3 4" key="1">
    <citation type="submission" date="2016-10" db="EMBL/GenBank/DDBJ databases">
        <title>The genome sequence of Colletotrichum fioriniae PJ7.</title>
        <authorList>
            <person name="Baroncelli R."/>
        </authorList>
    </citation>
    <scope>NUCLEOTIDE SEQUENCE [LARGE SCALE GENOMIC DNA]</scope>
    <source>
        <strain evidence="3 4">IMI 309622</strain>
    </source>
</reference>
<dbReference type="GeneID" id="85335274"/>
<dbReference type="EMBL" id="MOOE01000003">
    <property type="protein sequence ID" value="KAK1534789.1"/>
    <property type="molecule type" value="Genomic_DNA"/>
</dbReference>
<protein>
    <submittedName>
        <fullName evidence="3">Integral membrane protein</fullName>
    </submittedName>
</protein>
<sequence length="159" mass="17780">MTLSIANIIMDVVILLLPLKIVIPLQMARRQKVSVILMFATETLKRRNMQSESYELQSHDDLPEESSGKAKCSDDEAELCSGRRYRKDIFSDRETIIESESNRHGGACSGIYPATNEVDFNGVESAAFANRNDGRVTPSTAARIQVTHESTVSYDPRQQ</sequence>
<evidence type="ECO:0000256" key="1">
    <source>
        <dbReference type="SAM" id="MobiDB-lite"/>
    </source>
</evidence>
<dbReference type="Pfam" id="PF20684">
    <property type="entry name" value="Fung_rhodopsin"/>
    <property type="match status" value="1"/>
</dbReference>
<dbReference type="AlphaFoldDB" id="A0AAJ0E5U7"/>
<evidence type="ECO:0000259" key="2">
    <source>
        <dbReference type="Pfam" id="PF20684"/>
    </source>
</evidence>
<feature type="region of interest" description="Disordered" evidence="1">
    <location>
        <begin position="49"/>
        <end position="74"/>
    </location>
</feature>